<dbReference type="Proteomes" id="UP001314170">
    <property type="component" value="Unassembled WGS sequence"/>
</dbReference>
<evidence type="ECO:0000313" key="3">
    <source>
        <dbReference type="Proteomes" id="UP001314170"/>
    </source>
</evidence>
<sequence length="270" mass="30340">MSAFCTEYHHSLIEEKKKKKKKKKKKAEPIQKHRAIYQLQDREIIGFTAIQRGRQPPFPSVDLASTSFLSRYLMNLNPTLAEVKKSNTRPSDRGREQGTYHHSLVEEKKKKEKRSEVGCGGEPATHGLTKHGTVDNKCVSCDTIEDINKGRLGSAYVVKQRESDTTMAATTGFLQNDPKMGSFHIPSGSPRQENRHTFAIYTPPVKPDAQHSPLTVKEGSKNKTSKSDGNTYNLEGANSVEKKPITHHISVEAEKKMEECKLNLHDWSAT</sequence>
<name>A0AAV1RS33_9ROSI</name>
<feature type="region of interest" description="Disordered" evidence="1">
    <location>
        <begin position="84"/>
        <end position="122"/>
    </location>
</feature>
<feature type="compositionally biased region" description="Basic and acidic residues" evidence="1">
    <location>
        <begin position="84"/>
        <end position="116"/>
    </location>
</feature>
<feature type="region of interest" description="Disordered" evidence="1">
    <location>
        <begin position="204"/>
        <end position="239"/>
    </location>
</feature>
<protein>
    <submittedName>
        <fullName evidence="2">Uncharacterized protein</fullName>
    </submittedName>
</protein>
<comment type="caution">
    <text evidence="2">The sequence shown here is derived from an EMBL/GenBank/DDBJ whole genome shotgun (WGS) entry which is preliminary data.</text>
</comment>
<feature type="region of interest" description="Disordered" evidence="1">
    <location>
        <begin position="14"/>
        <end position="34"/>
    </location>
</feature>
<dbReference type="EMBL" id="CAWUPB010001111">
    <property type="protein sequence ID" value="CAK7338248.1"/>
    <property type="molecule type" value="Genomic_DNA"/>
</dbReference>
<evidence type="ECO:0000256" key="1">
    <source>
        <dbReference type="SAM" id="MobiDB-lite"/>
    </source>
</evidence>
<gene>
    <name evidence="2" type="ORF">DCAF_LOCUS13292</name>
</gene>
<reference evidence="2 3" key="1">
    <citation type="submission" date="2024-01" db="EMBL/GenBank/DDBJ databases">
        <authorList>
            <person name="Waweru B."/>
        </authorList>
    </citation>
    <scope>NUCLEOTIDE SEQUENCE [LARGE SCALE GENOMIC DNA]</scope>
</reference>
<keyword evidence="3" id="KW-1185">Reference proteome</keyword>
<feature type="compositionally biased region" description="Basic residues" evidence="1">
    <location>
        <begin position="17"/>
        <end position="26"/>
    </location>
</feature>
<accession>A0AAV1RS33</accession>
<evidence type="ECO:0000313" key="2">
    <source>
        <dbReference type="EMBL" id="CAK7338248.1"/>
    </source>
</evidence>
<proteinExistence type="predicted"/>
<dbReference type="AlphaFoldDB" id="A0AAV1RS33"/>
<organism evidence="2 3">
    <name type="scientific">Dovyalis caffra</name>
    <dbReference type="NCBI Taxonomy" id="77055"/>
    <lineage>
        <taxon>Eukaryota</taxon>
        <taxon>Viridiplantae</taxon>
        <taxon>Streptophyta</taxon>
        <taxon>Embryophyta</taxon>
        <taxon>Tracheophyta</taxon>
        <taxon>Spermatophyta</taxon>
        <taxon>Magnoliopsida</taxon>
        <taxon>eudicotyledons</taxon>
        <taxon>Gunneridae</taxon>
        <taxon>Pentapetalae</taxon>
        <taxon>rosids</taxon>
        <taxon>fabids</taxon>
        <taxon>Malpighiales</taxon>
        <taxon>Salicaceae</taxon>
        <taxon>Flacourtieae</taxon>
        <taxon>Dovyalis</taxon>
    </lineage>
</organism>